<dbReference type="AlphaFoldDB" id="A0A927EC57"/>
<protein>
    <submittedName>
        <fullName evidence="1">Uncharacterized protein</fullName>
    </submittedName>
</protein>
<organism evidence="1 2">
    <name type="scientific">Bosea spartocytisi</name>
    <dbReference type="NCBI Taxonomy" id="2773451"/>
    <lineage>
        <taxon>Bacteria</taxon>
        <taxon>Pseudomonadati</taxon>
        <taxon>Pseudomonadota</taxon>
        <taxon>Alphaproteobacteria</taxon>
        <taxon>Hyphomicrobiales</taxon>
        <taxon>Boseaceae</taxon>
        <taxon>Bosea</taxon>
    </lineage>
</organism>
<comment type="caution">
    <text evidence="1">The sequence shown here is derived from an EMBL/GenBank/DDBJ whole genome shotgun (WGS) entry which is preliminary data.</text>
</comment>
<reference evidence="1" key="1">
    <citation type="submission" date="2020-09" db="EMBL/GenBank/DDBJ databases">
        <title>Bosea spartocytisi sp. nov. a root nodule endophyte of Spartocytisus supranubius in the high mountain ecosystem fo the Teide National Park (Canary Islands, Spain).</title>
        <authorList>
            <person name="Pulido-Suarez L."/>
            <person name="Peix A."/>
            <person name="Igual J.M."/>
            <person name="Socas-Perez N."/>
            <person name="Velazquez E."/>
            <person name="Flores-Felix J.D."/>
            <person name="Leon-Barrios M."/>
        </authorList>
    </citation>
    <scope>NUCLEOTIDE SEQUENCE</scope>
    <source>
        <strain evidence="1">SSUT16</strain>
    </source>
</reference>
<sequence length="99" mass="11621">MKPTVDAYTVALPWYEPEDFAALLKLAQDRDEMPTDYETWHRQAVAVMNAWLARGRALEIVTIRPHEFVAWLEREGLPNTAETRRRYVEEQARHCHDVA</sequence>
<dbReference type="EMBL" id="JACXWY010000013">
    <property type="protein sequence ID" value="MBD3847762.1"/>
    <property type="molecule type" value="Genomic_DNA"/>
</dbReference>
<evidence type="ECO:0000313" key="1">
    <source>
        <dbReference type="EMBL" id="MBD3847762.1"/>
    </source>
</evidence>
<evidence type="ECO:0000313" key="2">
    <source>
        <dbReference type="Proteomes" id="UP000619295"/>
    </source>
</evidence>
<gene>
    <name evidence="1" type="ORF">IED13_18835</name>
</gene>
<keyword evidence="2" id="KW-1185">Reference proteome</keyword>
<dbReference type="RefSeq" id="WP_038367462.1">
    <property type="nucleotide sequence ID" value="NZ_JACXWY010000013.1"/>
</dbReference>
<dbReference type="Proteomes" id="UP000619295">
    <property type="component" value="Unassembled WGS sequence"/>
</dbReference>
<name>A0A927EC57_9HYPH</name>
<proteinExistence type="predicted"/>
<accession>A0A927EC57</accession>